<evidence type="ECO:0000256" key="1">
    <source>
        <dbReference type="ARBA" id="ARBA00004871"/>
    </source>
</evidence>
<dbReference type="InterPro" id="IPR036291">
    <property type="entry name" value="NAD(P)-bd_dom_sf"/>
</dbReference>
<proteinExistence type="predicted"/>
<dbReference type="Pfam" id="PF08501">
    <property type="entry name" value="Shikimate_dh_N"/>
    <property type="match status" value="1"/>
</dbReference>
<keyword evidence="2" id="KW-0057">Aromatic amino acid biosynthesis</keyword>
<evidence type="ECO:0000313" key="5">
    <source>
        <dbReference type="EMBL" id="AGP30846.1"/>
    </source>
</evidence>
<reference evidence="5 6" key="1">
    <citation type="submission" date="2012-06" db="EMBL/GenBank/DDBJ databases">
        <title>Complete genome sequence of Corynebacterium terpenotabidum Y-11 (=DSM 44721).</title>
        <authorList>
            <person name="Ruckert C."/>
            <person name="Albersmeier A."/>
            <person name="Al-Dilaimi A."/>
            <person name="Szczepanowski R."/>
            <person name="Kalinowski J."/>
        </authorList>
    </citation>
    <scope>NUCLEOTIDE SEQUENCE [LARGE SCALE GENOMIC DNA]</scope>
    <source>
        <strain evidence="5 6">Y-11</strain>
    </source>
</reference>
<dbReference type="SUPFAM" id="SSF53223">
    <property type="entry name" value="Aminoacid dehydrogenase-like, N-terminal domain"/>
    <property type="match status" value="1"/>
</dbReference>
<protein>
    <submittedName>
        <fullName evidence="5">Shikimate 5-dehydrogenase</fullName>
    </submittedName>
</protein>
<dbReference type="RefSeq" id="WP_020441207.1">
    <property type="nucleotide sequence ID" value="NC_021663.1"/>
</dbReference>
<dbReference type="InterPro" id="IPR046346">
    <property type="entry name" value="Aminoacid_DH-like_N_sf"/>
</dbReference>
<dbReference type="eggNOG" id="COG0169">
    <property type="taxonomic scope" value="Bacteria"/>
</dbReference>
<dbReference type="Pfam" id="PF18317">
    <property type="entry name" value="SDH_C"/>
    <property type="match status" value="1"/>
</dbReference>
<evidence type="ECO:0000259" key="4">
    <source>
        <dbReference type="Pfam" id="PF18317"/>
    </source>
</evidence>
<dbReference type="SUPFAM" id="SSF51735">
    <property type="entry name" value="NAD(P)-binding Rossmann-fold domains"/>
    <property type="match status" value="1"/>
</dbReference>
<sequence length="311" mass="32225">MTARSAEQVLSVEGFLDLAEAVETGTESGTTLCAVLGRPVGHSLSPVIHRSAARDIPGFRYVRVEAGEEDELRRLLTGSPSCVGGFSVTMPGKPHALTLADEVTDRAATIGSANTLVPLRDADGAPTGRWQADNTDVVGLTTCLDTVLGGTVPERAAVVGNGGTARPTVAAFAARGVRHVEVLARSDKALALQPLIEGYGMEFSWTRLDAHDLGDVCGGCDVLVSTVPESAAGERANALARAATVIDVIYDPYPTRLLSTAQAAGRTTADGLLMLAGQGAEQFRQFTGVTDAPGGSAADMYAVLKEHLGLD</sequence>
<dbReference type="STRING" id="1200352.A606_05995"/>
<dbReference type="InterPro" id="IPR041121">
    <property type="entry name" value="SDH_C"/>
</dbReference>
<evidence type="ECO:0000256" key="2">
    <source>
        <dbReference type="ARBA" id="ARBA00023141"/>
    </source>
</evidence>
<organism evidence="5 6">
    <name type="scientific">Corynebacterium terpenotabidum Y-11</name>
    <dbReference type="NCBI Taxonomy" id="1200352"/>
    <lineage>
        <taxon>Bacteria</taxon>
        <taxon>Bacillati</taxon>
        <taxon>Actinomycetota</taxon>
        <taxon>Actinomycetes</taxon>
        <taxon>Mycobacteriales</taxon>
        <taxon>Corynebacteriaceae</taxon>
        <taxon>Corynebacterium</taxon>
    </lineage>
</organism>
<keyword evidence="2" id="KW-0028">Amino-acid biosynthesis</keyword>
<feature type="domain" description="Shikimate dehydrogenase substrate binding N-terminal" evidence="3">
    <location>
        <begin position="35"/>
        <end position="116"/>
    </location>
</feature>
<dbReference type="GO" id="GO:0009423">
    <property type="term" value="P:chorismate biosynthetic process"/>
    <property type="evidence" value="ECO:0007669"/>
    <property type="project" value="TreeGrafter"/>
</dbReference>
<dbReference type="GO" id="GO:0009073">
    <property type="term" value="P:aromatic amino acid family biosynthetic process"/>
    <property type="evidence" value="ECO:0007669"/>
    <property type="project" value="UniProtKB-KW"/>
</dbReference>
<dbReference type="AlphaFoldDB" id="S4XE64"/>
<dbReference type="InterPro" id="IPR013708">
    <property type="entry name" value="Shikimate_DH-bd_N"/>
</dbReference>
<dbReference type="InterPro" id="IPR022893">
    <property type="entry name" value="Shikimate_DH_fam"/>
</dbReference>
<feature type="domain" description="SDH C-terminal" evidence="4">
    <location>
        <begin position="271"/>
        <end position="303"/>
    </location>
</feature>
<dbReference type="EMBL" id="CP003696">
    <property type="protein sequence ID" value="AGP30846.1"/>
    <property type="molecule type" value="Genomic_DNA"/>
</dbReference>
<keyword evidence="6" id="KW-1185">Reference proteome</keyword>
<dbReference type="GO" id="GO:0005829">
    <property type="term" value="C:cytosol"/>
    <property type="evidence" value="ECO:0007669"/>
    <property type="project" value="TreeGrafter"/>
</dbReference>
<dbReference type="Gene3D" id="3.40.50.720">
    <property type="entry name" value="NAD(P)-binding Rossmann-like Domain"/>
    <property type="match status" value="1"/>
</dbReference>
<dbReference type="CDD" id="cd01065">
    <property type="entry name" value="NAD_bind_Shikimate_DH"/>
    <property type="match status" value="1"/>
</dbReference>
<comment type="pathway">
    <text evidence="1">Metabolic intermediate biosynthesis; chorismate biosynthesis; chorismate from D-erythrose 4-phosphate and phosphoenolpyruvate: step 4/7.</text>
</comment>
<evidence type="ECO:0000313" key="6">
    <source>
        <dbReference type="Proteomes" id="UP000014809"/>
    </source>
</evidence>
<dbReference type="GO" id="GO:0050661">
    <property type="term" value="F:NADP binding"/>
    <property type="evidence" value="ECO:0007669"/>
    <property type="project" value="TreeGrafter"/>
</dbReference>
<name>S4XE64_9CORY</name>
<dbReference type="HOGENOM" id="CLU_044063_0_0_11"/>
<accession>S4XE64</accession>
<evidence type="ECO:0000259" key="3">
    <source>
        <dbReference type="Pfam" id="PF08501"/>
    </source>
</evidence>
<dbReference type="GO" id="GO:0004764">
    <property type="term" value="F:shikimate 3-dehydrogenase (NADP+) activity"/>
    <property type="evidence" value="ECO:0007669"/>
    <property type="project" value="InterPro"/>
</dbReference>
<dbReference type="Gene3D" id="3.40.50.10860">
    <property type="entry name" value="Leucine Dehydrogenase, chain A, domain 1"/>
    <property type="match status" value="1"/>
</dbReference>
<dbReference type="PATRIC" id="fig|1200352.3.peg.1216"/>
<dbReference type="GO" id="GO:0019632">
    <property type="term" value="P:shikimate metabolic process"/>
    <property type="evidence" value="ECO:0007669"/>
    <property type="project" value="TreeGrafter"/>
</dbReference>
<gene>
    <name evidence="5" type="ORF">A606_05995</name>
</gene>
<dbReference type="PANTHER" id="PTHR21089:SF1">
    <property type="entry name" value="BIFUNCTIONAL 3-DEHYDROQUINATE DEHYDRATASE_SHIKIMATE DEHYDROGENASE, CHLOROPLASTIC"/>
    <property type="match status" value="1"/>
</dbReference>
<dbReference type="KEGG" id="cter:A606_05995"/>
<dbReference type="PANTHER" id="PTHR21089">
    <property type="entry name" value="SHIKIMATE DEHYDROGENASE"/>
    <property type="match status" value="1"/>
</dbReference>
<dbReference type="Proteomes" id="UP000014809">
    <property type="component" value="Chromosome"/>
</dbReference>